<keyword evidence="1" id="KW-0812">Transmembrane</keyword>
<feature type="transmembrane region" description="Helical" evidence="1">
    <location>
        <begin position="131"/>
        <end position="153"/>
    </location>
</feature>
<reference evidence="2 3" key="1">
    <citation type="submission" date="2018-11" db="EMBL/GenBank/DDBJ databases">
        <title>Genome sequencing of Lachnoanaerobaculum sp. KCOM 2030 (= ChDC B114).</title>
        <authorList>
            <person name="Kook J.-K."/>
            <person name="Park S.-N."/>
            <person name="Lim Y.K."/>
        </authorList>
    </citation>
    <scope>NUCLEOTIDE SEQUENCE [LARGE SCALE GENOMIC DNA]</scope>
    <source>
        <strain evidence="2 3">KCOM 2030</strain>
    </source>
</reference>
<name>A0A3P3QYZ6_9FIRM</name>
<feature type="transmembrane region" description="Helical" evidence="1">
    <location>
        <begin position="62"/>
        <end position="83"/>
    </location>
</feature>
<feature type="transmembrane region" description="Helical" evidence="1">
    <location>
        <begin position="103"/>
        <end position="124"/>
    </location>
</feature>
<dbReference type="EMBL" id="RRCO01000002">
    <property type="protein sequence ID" value="RRJ25789.1"/>
    <property type="molecule type" value="Genomic_DNA"/>
</dbReference>
<dbReference type="AlphaFoldDB" id="A0A3P3QYZ6"/>
<keyword evidence="1" id="KW-0472">Membrane</keyword>
<dbReference type="OrthoDB" id="2063619at2"/>
<accession>A0A3P3QYZ6</accession>
<evidence type="ECO:0000256" key="1">
    <source>
        <dbReference type="SAM" id="Phobius"/>
    </source>
</evidence>
<evidence type="ECO:0000313" key="3">
    <source>
        <dbReference type="Proteomes" id="UP000272490"/>
    </source>
</evidence>
<keyword evidence="1" id="KW-1133">Transmembrane helix</keyword>
<evidence type="ECO:0000313" key="2">
    <source>
        <dbReference type="EMBL" id="RRJ25789.1"/>
    </source>
</evidence>
<protein>
    <submittedName>
        <fullName evidence="2">Uncharacterized protein</fullName>
    </submittedName>
</protein>
<proteinExistence type="predicted"/>
<organism evidence="2 3">
    <name type="scientific">Lachnoanaerobaculum gingivalis</name>
    <dbReference type="NCBI Taxonomy" id="2490855"/>
    <lineage>
        <taxon>Bacteria</taxon>
        <taxon>Bacillati</taxon>
        <taxon>Bacillota</taxon>
        <taxon>Clostridia</taxon>
        <taxon>Lachnospirales</taxon>
        <taxon>Lachnospiraceae</taxon>
        <taxon>Lachnoanaerobaculum</taxon>
    </lineage>
</organism>
<feature type="transmembrane region" description="Helical" evidence="1">
    <location>
        <begin position="221"/>
        <end position="242"/>
    </location>
</feature>
<feature type="transmembrane region" description="Helical" evidence="1">
    <location>
        <begin position="159"/>
        <end position="178"/>
    </location>
</feature>
<comment type="caution">
    <text evidence="2">The sequence shown here is derived from an EMBL/GenBank/DDBJ whole genome shotgun (WGS) entry which is preliminary data.</text>
</comment>
<keyword evidence="3" id="KW-1185">Reference proteome</keyword>
<feature type="transmembrane region" description="Helical" evidence="1">
    <location>
        <begin position="30"/>
        <end position="50"/>
    </location>
</feature>
<dbReference type="InterPro" id="IPR046594">
    <property type="entry name" value="DUF6652"/>
</dbReference>
<gene>
    <name evidence="2" type="ORF">EHV10_04390</name>
</gene>
<dbReference type="Proteomes" id="UP000272490">
    <property type="component" value="Unassembled WGS sequence"/>
</dbReference>
<feature type="transmembrane region" description="Helical" evidence="1">
    <location>
        <begin position="190"/>
        <end position="215"/>
    </location>
</feature>
<dbReference type="RefSeq" id="WP_128673612.1">
    <property type="nucleotide sequence ID" value="NZ_RRCO01000002.1"/>
</dbReference>
<dbReference type="Pfam" id="PF20357">
    <property type="entry name" value="DUF6652"/>
    <property type="match status" value="1"/>
</dbReference>
<sequence length="243" mass="27474">MSEKENYNVAEDISTCKESVYLENKSVNKYPWLISILYILVLYVWIGFVISGMNYFNLNKWLFLGFNIAFFVAFMTLLTVQISRVLPEIRNGNIDYCINGFLFFKYTVLPSTLYFIFLALIIFVGGISVSLVVFFIPVMFLMAPFILMVAFILSPIMLAISFIAALPGFVLAVGTVIISRKQKEMKLGSCVLHILLQFVPVVDLIDALYISLHYWNRAKKLAIITAVSAGILIVASIILYIIS</sequence>